<evidence type="ECO:0000313" key="3">
    <source>
        <dbReference type="Proteomes" id="UP000001075"/>
    </source>
</evidence>
<gene>
    <name evidence="2" type="ORF">I79_024373</name>
</gene>
<dbReference type="EMBL" id="JH003613">
    <property type="protein sequence ID" value="EGW13902.1"/>
    <property type="molecule type" value="Genomic_DNA"/>
</dbReference>
<feature type="region of interest" description="Disordered" evidence="1">
    <location>
        <begin position="1"/>
        <end position="23"/>
    </location>
</feature>
<proteinExistence type="predicted"/>
<evidence type="ECO:0000313" key="2">
    <source>
        <dbReference type="EMBL" id="EGW13902.1"/>
    </source>
</evidence>
<dbReference type="AlphaFoldDB" id="G3IKG9"/>
<organism evidence="2 3">
    <name type="scientific">Cricetulus griseus</name>
    <name type="common">Chinese hamster</name>
    <name type="synonym">Cricetulus barabensis griseus</name>
    <dbReference type="NCBI Taxonomy" id="10029"/>
    <lineage>
        <taxon>Eukaryota</taxon>
        <taxon>Metazoa</taxon>
        <taxon>Chordata</taxon>
        <taxon>Craniata</taxon>
        <taxon>Vertebrata</taxon>
        <taxon>Euteleostomi</taxon>
        <taxon>Mammalia</taxon>
        <taxon>Eutheria</taxon>
        <taxon>Euarchontoglires</taxon>
        <taxon>Glires</taxon>
        <taxon>Rodentia</taxon>
        <taxon>Myomorpha</taxon>
        <taxon>Muroidea</taxon>
        <taxon>Cricetidae</taxon>
        <taxon>Cricetinae</taxon>
        <taxon>Cricetulus</taxon>
    </lineage>
</organism>
<protein>
    <submittedName>
        <fullName evidence="2">Uncharacterized protein</fullName>
    </submittedName>
</protein>
<accession>G3IKG9</accession>
<name>G3IKG9_CRIGR</name>
<evidence type="ECO:0000256" key="1">
    <source>
        <dbReference type="SAM" id="MobiDB-lite"/>
    </source>
</evidence>
<reference evidence="3" key="1">
    <citation type="journal article" date="2011" name="Nat. Biotechnol.">
        <title>The genomic sequence of the Chinese hamster ovary (CHO)-K1 cell line.</title>
        <authorList>
            <person name="Xu X."/>
            <person name="Nagarajan H."/>
            <person name="Lewis N.E."/>
            <person name="Pan S."/>
            <person name="Cai Z."/>
            <person name="Liu X."/>
            <person name="Chen W."/>
            <person name="Xie M."/>
            <person name="Wang W."/>
            <person name="Hammond S."/>
            <person name="Andersen M.R."/>
            <person name="Neff N."/>
            <person name="Passarelli B."/>
            <person name="Koh W."/>
            <person name="Fan H.C."/>
            <person name="Wang J."/>
            <person name="Gui Y."/>
            <person name="Lee K.H."/>
            <person name="Betenbaugh M.J."/>
            <person name="Quake S.R."/>
            <person name="Famili I."/>
            <person name="Palsson B.O."/>
            <person name="Wang J."/>
        </authorList>
    </citation>
    <scope>NUCLEOTIDE SEQUENCE [LARGE SCALE GENOMIC DNA]</scope>
    <source>
        <strain evidence="3">CHO K1 cell line</strain>
    </source>
</reference>
<dbReference type="Proteomes" id="UP000001075">
    <property type="component" value="Unassembled WGS sequence"/>
</dbReference>
<dbReference type="InParanoid" id="G3IKG9"/>
<sequence length="63" mass="6809">MGRERSKAAPLPPGPRTHLPPRRIGVTPEQLYHIPCLEGQHGLPGWGGVTMVILHGNHLGPYG</sequence>